<dbReference type="Gene3D" id="3.40.50.1820">
    <property type="entry name" value="alpha/beta hydrolase"/>
    <property type="match status" value="2"/>
</dbReference>
<comment type="caution">
    <text evidence="3">The sequence shown here is derived from an EMBL/GenBank/DDBJ whole genome shotgun (WGS) entry which is preliminary data.</text>
</comment>
<dbReference type="InterPro" id="IPR013094">
    <property type="entry name" value="AB_hydrolase_3"/>
</dbReference>
<dbReference type="EMBL" id="CAKMRJ010001773">
    <property type="protein sequence ID" value="CAH1424627.1"/>
    <property type="molecule type" value="Genomic_DNA"/>
</dbReference>
<evidence type="ECO:0000313" key="4">
    <source>
        <dbReference type="Proteomes" id="UP001157418"/>
    </source>
</evidence>
<comment type="similarity">
    <text evidence="1">Belongs to the 'GDXG' lipolytic enzyme family.</text>
</comment>
<keyword evidence="4" id="KW-1185">Reference proteome</keyword>
<organism evidence="3 4">
    <name type="scientific">Lactuca virosa</name>
    <dbReference type="NCBI Taxonomy" id="75947"/>
    <lineage>
        <taxon>Eukaryota</taxon>
        <taxon>Viridiplantae</taxon>
        <taxon>Streptophyta</taxon>
        <taxon>Embryophyta</taxon>
        <taxon>Tracheophyta</taxon>
        <taxon>Spermatophyta</taxon>
        <taxon>Magnoliopsida</taxon>
        <taxon>eudicotyledons</taxon>
        <taxon>Gunneridae</taxon>
        <taxon>Pentapetalae</taxon>
        <taxon>asterids</taxon>
        <taxon>campanulids</taxon>
        <taxon>Asterales</taxon>
        <taxon>Asteraceae</taxon>
        <taxon>Cichorioideae</taxon>
        <taxon>Cichorieae</taxon>
        <taxon>Lactucinae</taxon>
        <taxon>Lactuca</taxon>
    </lineage>
</organism>
<dbReference type="Proteomes" id="UP001157418">
    <property type="component" value="Unassembled WGS sequence"/>
</dbReference>
<feature type="domain" description="Alpha/beta hydrolase fold-3" evidence="2">
    <location>
        <begin position="80"/>
        <end position="306"/>
    </location>
</feature>
<dbReference type="AlphaFoldDB" id="A0AAU9MDM6"/>
<evidence type="ECO:0000259" key="2">
    <source>
        <dbReference type="Pfam" id="PF07859"/>
    </source>
</evidence>
<dbReference type="GO" id="GO:0016787">
    <property type="term" value="F:hydrolase activity"/>
    <property type="evidence" value="ECO:0007669"/>
    <property type="project" value="InterPro"/>
</dbReference>
<dbReference type="SUPFAM" id="SSF53474">
    <property type="entry name" value="alpha/beta-Hydrolases"/>
    <property type="match status" value="2"/>
</dbReference>
<feature type="domain" description="Alpha/beta hydrolase fold-3" evidence="2">
    <location>
        <begin position="368"/>
        <end position="460"/>
    </location>
</feature>
<proteinExistence type="inferred from homology"/>
<evidence type="ECO:0000256" key="1">
    <source>
        <dbReference type="ARBA" id="ARBA00010515"/>
    </source>
</evidence>
<gene>
    <name evidence="3" type="ORF">LVIROSA_LOCUS11817</name>
</gene>
<accession>A0AAU9MDM6</accession>
<dbReference type="InterPro" id="IPR029058">
    <property type="entry name" value="AB_hydrolase_fold"/>
</dbReference>
<evidence type="ECO:0000313" key="3">
    <source>
        <dbReference type="EMBL" id="CAH1424627.1"/>
    </source>
</evidence>
<dbReference type="InterPro" id="IPR050466">
    <property type="entry name" value="Carboxylest/Gibb_receptor"/>
</dbReference>
<dbReference type="Pfam" id="PF07859">
    <property type="entry name" value="Abhydrolase_3"/>
    <property type="match status" value="2"/>
</dbReference>
<dbReference type="PANTHER" id="PTHR23024:SF594">
    <property type="entry name" value="CARBOXYLESTERASE"/>
    <property type="match status" value="1"/>
</dbReference>
<reference evidence="3 4" key="1">
    <citation type="submission" date="2022-01" db="EMBL/GenBank/DDBJ databases">
        <authorList>
            <person name="Xiong W."/>
            <person name="Schranz E."/>
        </authorList>
    </citation>
    <scope>NUCLEOTIDE SEQUENCE [LARGE SCALE GENOMIC DNA]</scope>
</reference>
<protein>
    <recommendedName>
        <fullName evidence="2">Alpha/beta hydrolase fold-3 domain-containing protein</fullName>
    </recommendedName>
</protein>
<name>A0AAU9MDM6_9ASTR</name>
<dbReference type="PANTHER" id="PTHR23024">
    <property type="entry name" value="ARYLACETAMIDE DEACETYLASE"/>
    <property type="match status" value="1"/>
</dbReference>
<sequence>MASEYQSSNASDPYKHLNVTLNPDGTLTRHISFPSSTAEPQLTTDSQLTLSKDIPLNPTTATFLRLYRPVSPPTQKLPIIIYFHPGGFVVVSATTGPMHLICSEISAQTPALVINVEYRLGPEHRLPAAYDDGVDTIRWVRDQALGTGLDAPEEWLTEFADFSRVYLMGSSAGGNLIFNAGLRVLDLDLDPVKIMGLIIDQAFFGGIERTEAELRLVNDYILPLTASDLLWSLALPLGADRDHEYCNPLADRHVSYKEKIGRLPKSLIRVNGEDPMADRQKAFANMLESHGVHVTRKFYDEGNHCVEMFDPKKAQIFYNDVKNFSPAEPQLTTDSQVTLFKDIPLNPTTTFLRLYRPVSPPTQKLSIIIYFHPGGFVFVSATSTPIHHTCSHLSAHSPAIVISVEYRLASEHRLAAAYDDGVEAISWVRDQALVTGIDNPDEWLTELADFSKVYVMGASAEEI</sequence>